<accession>A0ABS4JET1</accession>
<dbReference type="RefSeq" id="WP_209858249.1">
    <property type="nucleotide sequence ID" value="NZ_JAGGLD010000001.1"/>
</dbReference>
<dbReference type="EMBL" id="JAGGLD010000001">
    <property type="protein sequence ID" value="MBP1999094.1"/>
    <property type="molecule type" value="Genomic_DNA"/>
</dbReference>
<sequence length="146" mass="17238">MRLVTTMMTETEMSDSDISKATDILRSQFNKKYEIQSFYYDDSKYREFDNDLFDVDFSSERIYDDIDKLIFAYEEILKTVSHEIDFIAGNDDTHFAVVSYEQNNENIENFGSFVTRRIIPKLQPYYSSQICNAYVNLTHVSFGVYL</sequence>
<reference evidence="1 2" key="1">
    <citation type="submission" date="2021-03" db="EMBL/GenBank/DDBJ databases">
        <title>Genomic Encyclopedia of Type Strains, Phase IV (KMG-IV): sequencing the most valuable type-strain genomes for metagenomic binning, comparative biology and taxonomic classification.</title>
        <authorList>
            <person name="Goeker M."/>
        </authorList>
    </citation>
    <scope>NUCLEOTIDE SEQUENCE [LARGE SCALE GENOMIC DNA]</scope>
    <source>
        <strain evidence="1 2">DSM 26806</strain>
    </source>
</reference>
<dbReference type="Proteomes" id="UP001519288">
    <property type="component" value="Unassembled WGS sequence"/>
</dbReference>
<organism evidence="1 2">
    <name type="scientific">Paenibacillus shirakamiensis</name>
    <dbReference type="NCBI Taxonomy" id="1265935"/>
    <lineage>
        <taxon>Bacteria</taxon>
        <taxon>Bacillati</taxon>
        <taxon>Bacillota</taxon>
        <taxon>Bacilli</taxon>
        <taxon>Bacillales</taxon>
        <taxon>Paenibacillaceae</taxon>
        <taxon>Paenibacillus</taxon>
    </lineage>
</organism>
<comment type="caution">
    <text evidence="1">The sequence shown here is derived from an EMBL/GenBank/DDBJ whole genome shotgun (WGS) entry which is preliminary data.</text>
</comment>
<evidence type="ECO:0000313" key="2">
    <source>
        <dbReference type="Proteomes" id="UP001519288"/>
    </source>
</evidence>
<gene>
    <name evidence="1" type="ORF">J2Z69_000113</name>
</gene>
<protein>
    <submittedName>
        <fullName evidence="1">Uncharacterized protein</fullName>
    </submittedName>
</protein>
<proteinExistence type="predicted"/>
<name>A0ABS4JET1_9BACL</name>
<evidence type="ECO:0000313" key="1">
    <source>
        <dbReference type="EMBL" id="MBP1999094.1"/>
    </source>
</evidence>
<keyword evidence="2" id="KW-1185">Reference proteome</keyword>